<sequence length="298" mass="34507">MKSIIIEYQKAFNDIMEDFKRNKNVSAVFTFGSMVSGDIWEESDIDFFVVYKNEFHEVRDIYSEVNGVPIHAKLLSKEKFMDSYENEGNKGTSKSILKFSKIVFSRDKEINSIYNRAIYGGDEYTHEENLEYLSKVIKEISICKKYIQIDRMYTAYEVMIRSLDSFSKLYLSLNGYTISKDSIRMAVNLNDSFKSIIDKRLFNGINKEDIIEIVSYIERYIEDNILASSKVILDILGDSSEYLSASEIIKNFKIVGSKVKVEQILKKLLSKGIIKKMSKKVIDKDNNIIINENVYGIE</sequence>
<dbReference type="Pfam" id="PF18765">
    <property type="entry name" value="Polbeta"/>
    <property type="match status" value="1"/>
</dbReference>
<proteinExistence type="predicted"/>
<organism evidence="2 3">
    <name type="scientific">Clostridium sardiniense</name>
    <name type="common">Clostridium absonum</name>
    <dbReference type="NCBI Taxonomy" id="29369"/>
    <lineage>
        <taxon>Bacteria</taxon>
        <taxon>Bacillati</taxon>
        <taxon>Bacillota</taxon>
        <taxon>Clostridia</taxon>
        <taxon>Eubacteriales</taxon>
        <taxon>Clostridiaceae</taxon>
        <taxon>Clostridium</taxon>
    </lineage>
</organism>
<evidence type="ECO:0000313" key="3">
    <source>
        <dbReference type="Proteomes" id="UP001299068"/>
    </source>
</evidence>
<feature type="domain" description="Polymerase beta nucleotidyltransferase" evidence="1">
    <location>
        <begin position="14"/>
        <end position="109"/>
    </location>
</feature>
<reference evidence="2 3" key="1">
    <citation type="journal article" date="2021" name="Cell Host Microbe">
        <title>in vivo commensal control of Clostridioides difficile virulence.</title>
        <authorList>
            <person name="Girinathan B.P."/>
            <person name="Dibenedetto N."/>
            <person name="Worley J.N."/>
            <person name="Peltier J."/>
            <person name="Arrieta-Ortiz M.L."/>
            <person name="Rupa Christinal Immanuel S."/>
            <person name="Lavin R."/>
            <person name="Delaney M.L."/>
            <person name="Cummins C."/>
            <person name="Hoffmann M."/>
            <person name="Luo Y."/>
            <person name="Gonzalez-Escalona N."/>
            <person name="Allard M."/>
            <person name="Onderdonk A.B."/>
            <person name="Gerber G.K."/>
            <person name="Sonenshein A.L."/>
            <person name="Baliga N."/>
            <person name="Dupuy B."/>
            <person name="Bry L."/>
        </authorList>
    </citation>
    <scope>NUCLEOTIDE SEQUENCE [LARGE SCALE GENOMIC DNA]</scope>
    <source>
        <strain evidence="2 3">DSM 599</strain>
    </source>
</reference>
<dbReference type="SUPFAM" id="SSF81301">
    <property type="entry name" value="Nucleotidyltransferase"/>
    <property type="match status" value="1"/>
</dbReference>
<gene>
    <name evidence="2" type="ORF">K5V21_06690</name>
</gene>
<dbReference type="Gene3D" id="3.30.460.10">
    <property type="entry name" value="Beta Polymerase, domain 2"/>
    <property type="match status" value="1"/>
</dbReference>
<evidence type="ECO:0000259" key="1">
    <source>
        <dbReference type="Pfam" id="PF18765"/>
    </source>
</evidence>
<name>A0ABS7KWF1_CLOSR</name>
<protein>
    <submittedName>
        <fullName evidence="2">Nucleotidyltransferase domain-containing protein</fullName>
    </submittedName>
</protein>
<dbReference type="EMBL" id="JAIKTU010000004">
    <property type="protein sequence ID" value="MBY0755138.1"/>
    <property type="molecule type" value="Genomic_DNA"/>
</dbReference>
<dbReference type="InterPro" id="IPR043519">
    <property type="entry name" value="NT_sf"/>
</dbReference>
<comment type="caution">
    <text evidence="2">The sequence shown here is derived from an EMBL/GenBank/DDBJ whole genome shotgun (WGS) entry which is preliminary data.</text>
</comment>
<dbReference type="CDD" id="cd05403">
    <property type="entry name" value="NT_KNTase_like"/>
    <property type="match status" value="1"/>
</dbReference>
<keyword evidence="3" id="KW-1185">Reference proteome</keyword>
<accession>A0ABS7KWF1</accession>
<dbReference type="Proteomes" id="UP001299068">
    <property type="component" value="Unassembled WGS sequence"/>
</dbReference>
<dbReference type="InterPro" id="IPR041633">
    <property type="entry name" value="Polbeta"/>
</dbReference>
<evidence type="ECO:0000313" key="2">
    <source>
        <dbReference type="EMBL" id="MBY0755138.1"/>
    </source>
</evidence>